<dbReference type="OrthoDB" id="9809261at2"/>
<protein>
    <recommendedName>
        <fullName evidence="10">S-layer homology domain-containing protein</fullName>
    </recommendedName>
</protein>
<reference evidence="8 9" key="1">
    <citation type="submission" date="2019-01" db="EMBL/GenBank/DDBJ databases">
        <title>Genome sequencing of strain FW100M-2.</title>
        <authorList>
            <person name="Heo J."/>
            <person name="Kim S.-J."/>
            <person name="Kim J.-S."/>
            <person name="Hong S.-B."/>
            <person name="Kwon S.-W."/>
        </authorList>
    </citation>
    <scope>NUCLEOTIDE SEQUENCE [LARGE SCALE GENOMIC DNA]</scope>
    <source>
        <strain evidence="8 9">FW100M-2</strain>
    </source>
</reference>
<feature type="domain" description="SLH" evidence="6">
    <location>
        <begin position="642"/>
        <end position="701"/>
    </location>
</feature>
<evidence type="ECO:0000259" key="5">
    <source>
        <dbReference type="PROSITE" id="PS50853"/>
    </source>
</evidence>
<dbReference type="InterPro" id="IPR051465">
    <property type="entry name" value="Cell_Envelope_Struct_Comp"/>
</dbReference>
<gene>
    <name evidence="8" type="ORF">ET464_05430</name>
</gene>
<dbReference type="GO" id="GO:0004553">
    <property type="term" value="F:hydrolase activity, hydrolyzing O-glycosyl compounds"/>
    <property type="evidence" value="ECO:0007669"/>
    <property type="project" value="InterPro"/>
</dbReference>
<feature type="domain" description="GH10" evidence="7">
    <location>
        <begin position="1"/>
        <end position="144"/>
    </location>
</feature>
<evidence type="ECO:0000256" key="3">
    <source>
        <dbReference type="ARBA" id="ARBA00023326"/>
    </source>
</evidence>
<dbReference type="PANTHER" id="PTHR43308:SF1">
    <property type="entry name" value="OUTER MEMBRANE PROTEIN ALPHA"/>
    <property type="match status" value="1"/>
</dbReference>
<dbReference type="SMART" id="SM00060">
    <property type="entry name" value="FN3"/>
    <property type="match status" value="1"/>
</dbReference>
<dbReference type="InterPro" id="IPR036116">
    <property type="entry name" value="FN3_sf"/>
</dbReference>
<evidence type="ECO:0000256" key="2">
    <source>
        <dbReference type="ARBA" id="ARBA00023277"/>
    </source>
</evidence>
<dbReference type="Proteomes" id="UP000293568">
    <property type="component" value="Chromosome"/>
</dbReference>
<feature type="compositionally biased region" description="Low complexity" evidence="4">
    <location>
        <begin position="420"/>
        <end position="430"/>
    </location>
</feature>
<keyword evidence="9" id="KW-1185">Reference proteome</keyword>
<dbReference type="InterPro" id="IPR017853">
    <property type="entry name" value="GH"/>
</dbReference>
<dbReference type="Pfam" id="PF00041">
    <property type="entry name" value="fn3"/>
    <property type="match status" value="1"/>
</dbReference>
<dbReference type="Gene3D" id="2.60.40.10">
    <property type="entry name" value="Immunoglobulins"/>
    <property type="match status" value="1"/>
</dbReference>
<evidence type="ECO:0000259" key="6">
    <source>
        <dbReference type="PROSITE" id="PS51272"/>
    </source>
</evidence>
<evidence type="ECO:0000256" key="1">
    <source>
        <dbReference type="ARBA" id="ARBA00022801"/>
    </source>
</evidence>
<evidence type="ECO:0000313" key="8">
    <source>
        <dbReference type="EMBL" id="QAY65909.1"/>
    </source>
</evidence>
<dbReference type="PANTHER" id="PTHR43308">
    <property type="entry name" value="OUTER MEMBRANE PROTEIN ALPHA-RELATED"/>
    <property type="match status" value="1"/>
</dbReference>
<keyword evidence="1" id="KW-0378">Hydrolase</keyword>
<keyword evidence="2" id="KW-0119">Carbohydrate metabolism</keyword>
<dbReference type="Pfam" id="PF00395">
    <property type="entry name" value="SLH"/>
    <property type="match status" value="3"/>
</dbReference>
<sequence length="825" mass="86865">MVKAINEKYAGTRPNGKPLIEVIGMQSHYNLTTNAEDVENSIKLFATLPGVSIHITEMDIGSPPIGVLTPENENNQAVKFAELFQIYKKYATGPANTTDNPKVIDRVSICGVRDAVTGWRAGEFALLFNSDGLAKQSLVAVLDPDAFLATHEYIEPETGPEQVPVDGVYVYDAGKGDAWTGANIILGNNANEWPWSTAGADGKVAFTPEKDATYRLSFNYTATGTTSIRVRWLKDDSNGGYTDADGAVVNDHPYSASQVAAAIPAYFNSGMVNAGSYTLTTEIQLDGSQSANGLIGNIGIRGGGGGNAFSINWIKIEKIGTGGAPDEVLVNWPKQAETPAAPAAPASVSAQAKSSSAIGLSWTASEHATGYNVYRAASANGDYSKINAQLITGTQYQNSGLSASTTYYYKVTAVNDSGESEQSAAAQATTNRESSHTDPLPSSPAGQPGEVKADVDANGNAKASFEDLKKALPGAKDGILKLKVQGAGDAKQITISIPADQVKAAVEAGIQHIEISFGLASVQLPVSLLKDAATIGNVELHVAQADNNTLSDAVRGIIGSNTVLDFSLTVGGRKMTSFSQGQPVKVAIPYTLKAGENPNQIVIYYLSEDGKLEVVKNGRYNQNTGMAEFNAKHFSKYAAIANPVSFNDVKAVAWASDSIEGLAARGIVNGVSKDSFAPNQTITRAEFIQMLMLTLDLNQAEATSSFSDVNPGAWYYNSIASAQQLGIVSGLTDGSFGINNKITRQEMAAMAYRAIQKAGITLNEANPAAGFRDGQDIAGYASEAVNAMQQAGIINGIGNGNFEPKGTATRAQAAVILYQLLMQSL</sequence>
<organism evidence="8 9">
    <name type="scientific">Paenibacillus protaetiae</name>
    <dbReference type="NCBI Taxonomy" id="2509456"/>
    <lineage>
        <taxon>Bacteria</taxon>
        <taxon>Bacillati</taxon>
        <taxon>Bacillota</taxon>
        <taxon>Bacilli</taxon>
        <taxon>Bacillales</taxon>
        <taxon>Paenibacillaceae</taxon>
        <taxon>Paenibacillus</taxon>
    </lineage>
</organism>
<dbReference type="PROSITE" id="PS51272">
    <property type="entry name" value="SLH"/>
    <property type="match status" value="3"/>
</dbReference>
<feature type="domain" description="SLH" evidence="6">
    <location>
        <begin position="702"/>
        <end position="765"/>
    </location>
</feature>
<dbReference type="InterPro" id="IPR001119">
    <property type="entry name" value="SLH_dom"/>
</dbReference>
<feature type="region of interest" description="Disordered" evidence="4">
    <location>
        <begin position="419"/>
        <end position="454"/>
    </location>
</feature>
<evidence type="ECO:0000259" key="7">
    <source>
        <dbReference type="PROSITE" id="PS51760"/>
    </source>
</evidence>
<dbReference type="KEGG" id="pprt:ET464_05430"/>
<dbReference type="Gene3D" id="3.20.20.80">
    <property type="entry name" value="Glycosidases"/>
    <property type="match status" value="1"/>
</dbReference>
<name>A0A4P6EW27_9BACL</name>
<dbReference type="SUPFAM" id="SSF51445">
    <property type="entry name" value="(Trans)glycosidases"/>
    <property type="match status" value="1"/>
</dbReference>
<dbReference type="InterPro" id="IPR003961">
    <property type="entry name" value="FN3_dom"/>
</dbReference>
<evidence type="ECO:0008006" key="10">
    <source>
        <dbReference type="Google" id="ProtNLM"/>
    </source>
</evidence>
<dbReference type="InterPro" id="IPR013783">
    <property type="entry name" value="Ig-like_fold"/>
</dbReference>
<dbReference type="CDD" id="cd00063">
    <property type="entry name" value="FN3"/>
    <property type="match status" value="1"/>
</dbReference>
<feature type="domain" description="Fibronectin type-III" evidence="5">
    <location>
        <begin position="344"/>
        <end position="433"/>
    </location>
</feature>
<dbReference type="Pfam" id="PF00331">
    <property type="entry name" value="Glyco_hydro_10"/>
    <property type="match status" value="1"/>
</dbReference>
<feature type="domain" description="SLH" evidence="6">
    <location>
        <begin position="768"/>
        <end position="825"/>
    </location>
</feature>
<dbReference type="PROSITE" id="PS50853">
    <property type="entry name" value="FN3"/>
    <property type="match status" value="1"/>
</dbReference>
<dbReference type="EMBL" id="CP035492">
    <property type="protein sequence ID" value="QAY65909.1"/>
    <property type="molecule type" value="Genomic_DNA"/>
</dbReference>
<evidence type="ECO:0000313" key="9">
    <source>
        <dbReference type="Proteomes" id="UP000293568"/>
    </source>
</evidence>
<keyword evidence="3" id="KW-0624">Polysaccharide degradation</keyword>
<dbReference type="PROSITE" id="PS51760">
    <property type="entry name" value="GH10_2"/>
    <property type="match status" value="1"/>
</dbReference>
<evidence type="ECO:0000256" key="4">
    <source>
        <dbReference type="SAM" id="MobiDB-lite"/>
    </source>
</evidence>
<proteinExistence type="predicted"/>
<dbReference type="GO" id="GO:0000272">
    <property type="term" value="P:polysaccharide catabolic process"/>
    <property type="evidence" value="ECO:0007669"/>
    <property type="project" value="UniProtKB-KW"/>
</dbReference>
<dbReference type="InterPro" id="IPR001000">
    <property type="entry name" value="GH10_dom"/>
</dbReference>
<accession>A0A4P6EW27</accession>
<dbReference type="AlphaFoldDB" id="A0A4P6EW27"/>
<dbReference type="SUPFAM" id="SSF49265">
    <property type="entry name" value="Fibronectin type III"/>
    <property type="match status" value="1"/>
</dbReference>